<protein>
    <recommendedName>
        <fullName evidence="6">Cell wall protein</fullName>
    </recommendedName>
</protein>
<evidence type="ECO:0000256" key="1">
    <source>
        <dbReference type="SAM" id="MobiDB-lite"/>
    </source>
</evidence>
<evidence type="ECO:0000256" key="2">
    <source>
        <dbReference type="SAM" id="Phobius"/>
    </source>
</evidence>
<dbReference type="Proteomes" id="UP000612899">
    <property type="component" value="Unassembled WGS sequence"/>
</dbReference>
<name>A0A8J3VKF4_9ACTN</name>
<gene>
    <name evidence="4" type="ORF">Rhe02_70930</name>
</gene>
<keyword evidence="3" id="KW-0732">Signal</keyword>
<evidence type="ECO:0000256" key="3">
    <source>
        <dbReference type="SAM" id="SignalP"/>
    </source>
</evidence>
<proteinExistence type="predicted"/>
<feature type="compositionally biased region" description="Pro residues" evidence="1">
    <location>
        <begin position="179"/>
        <end position="188"/>
    </location>
</feature>
<reference evidence="4" key="1">
    <citation type="submission" date="2021-01" db="EMBL/GenBank/DDBJ databases">
        <title>Whole genome shotgun sequence of Rhizocola hellebori NBRC 109834.</title>
        <authorList>
            <person name="Komaki H."/>
            <person name="Tamura T."/>
        </authorList>
    </citation>
    <scope>NUCLEOTIDE SEQUENCE</scope>
    <source>
        <strain evidence="4">NBRC 109834</strain>
    </source>
</reference>
<dbReference type="RefSeq" id="WP_203912760.1">
    <property type="nucleotide sequence ID" value="NZ_BONY01000059.1"/>
</dbReference>
<feature type="signal peptide" evidence="3">
    <location>
        <begin position="1"/>
        <end position="26"/>
    </location>
</feature>
<dbReference type="AlphaFoldDB" id="A0A8J3VKF4"/>
<accession>A0A8J3VKF4</accession>
<feature type="compositionally biased region" description="Low complexity" evidence="1">
    <location>
        <begin position="209"/>
        <end position="219"/>
    </location>
</feature>
<feature type="chain" id="PRO_5035210388" description="Cell wall protein" evidence="3">
    <location>
        <begin position="27"/>
        <end position="276"/>
    </location>
</feature>
<keyword evidence="2" id="KW-0472">Membrane</keyword>
<feature type="transmembrane region" description="Helical" evidence="2">
    <location>
        <begin position="245"/>
        <end position="266"/>
    </location>
</feature>
<sequence length="276" mass="30061">MLIRRLAIVLAAAAAIPVMVVSPAHAAVAARVHGWFTGASEVWAGKYTVDAQLRYQAFHEGIGTTAQVGLQGVEIEIRDPNGNPSTELQVTYQDGSAWRPVPFYQFGKLPPTWETGNLARPIQITATAATTPGRWRLHSQIRTYRWEYVSTTYTPEEMGLEIVQDSDWYEVVVHSAQQAPPPPAPKAQPPAAGHPNAEATPSPTGFPEPSTVSATVSTAPPAPSHSPAFRADLSNRDIGQPKVRWWYIVGVVLLSAALAFGLSLLGTQAWRRRRTR</sequence>
<comment type="caution">
    <text evidence="4">The sequence shown here is derived from an EMBL/GenBank/DDBJ whole genome shotgun (WGS) entry which is preliminary data.</text>
</comment>
<keyword evidence="2" id="KW-1133">Transmembrane helix</keyword>
<evidence type="ECO:0008006" key="6">
    <source>
        <dbReference type="Google" id="ProtNLM"/>
    </source>
</evidence>
<keyword evidence="2" id="KW-0812">Transmembrane</keyword>
<dbReference type="EMBL" id="BONY01000059">
    <property type="protein sequence ID" value="GIH09026.1"/>
    <property type="molecule type" value="Genomic_DNA"/>
</dbReference>
<evidence type="ECO:0000313" key="4">
    <source>
        <dbReference type="EMBL" id="GIH09026.1"/>
    </source>
</evidence>
<evidence type="ECO:0000313" key="5">
    <source>
        <dbReference type="Proteomes" id="UP000612899"/>
    </source>
</evidence>
<keyword evidence="5" id="KW-1185">Reference proteome</keyword>
<feature type="region of interest" description="Disordered" evidence="1">
    <location>
        <begin position="176"/>
        <end position="232"/>
    </location>
</feature>
<organism evidence="4 5">
    <name type="scientific">Rhizocola hellebori</name>
    <dbReference type="NCBI Taxonomy" id="1392758"/>
    <lineage>
        <taxon>Bacteria</taxon>
        <taxon>Bacillati</taxon>
        <taxon>Actinomycetota</taxon>
        <taxon>Actinomycetes</taxon>
        <taxon>Micromonosporales</taxon>
        <taxon>Micromonosporaceae</taxon>
        <taxon>Rhizocola</taxon>
    </lineage>
</organism>